<reference evidence="2 3" key="1">
    <citation type="submission" date="2017-05" db="EMBL/GenBank/DDBJ databases">
        <title>Acinetobacter populi ANC 5415 (= PBJ7), whole genome shotgun sequencing project.</title>
        <authorList>
            <person name="Nemec A."/>
            <person name="Radolfova-Krizova L."/>
        </authorList>
    </citation>
    <scope>NUCLEOTIDE SEQUENCE [LARGE SCALE GENOMIC DNA]</scope>
    <source>
        <strain evidence="2 3">PBJ7</strain>
    </source>
</reference>
<gene>
    <name evidence="2" type="ORF">CAP51_16710</name>
</gene>
<evidence type="ECO:0000313" key="2">
    <source>
        <dbReference type="EMBL" id="OUY05584.1"/>
    </source>
</evidence>
<dbReference type="AlphaFoldDB" id="A0A1Z9YTN6"/>
<keyword evidence="3" id="KW-1185">Reference proteome</keyword>
<dbReference type="EMBL" id="NEXX01000008">
    <property type="protein sequence ID" value="OUY05584.1"/>
    <property type="molecule type" value="Genomic_DNA"/>
</dbReference>
<dbReference type="OrthoDB" id="6355011at2"/>
<dbReference type="Proteomes" id="UP000196536">
    <property type="component" value="Unassembled WGS sequence"/>
</dbReference>
<organism evidence="2 3">
    <name type="scientific">Acinetobacter populi</name>
    <dbReference type="NCBI Taxonomy" id="1582270"/>
    <lineage>
        <taxon>Bacteria</taxon>
        <taxon>Pseudomonadati</taxon>
        <taxon>Pseudomonadota</taxon>
        <taxon>Gammaproteobacteria</taxon>
        <taxon>Moraxellales</taxon>
        <taxon>Moraxellaceae</taxon>
        <taxon>Acinetobacter</taxon>
    </lineage>
</organism>
<evidence type="ECO:0000313" key="3">
    <source>
        <dbReference type="Proteomes" id="UP000196536"/>
    </source>
</evidence>
<dbReference type="InterPro" id="IPR022548">
    <property type="entry name" value="DUF2846"/>
</dbReference>
<name>A0A1Z9YTN6_9GAMM</name>
<feature type="domain" description="DUF2846" evidence="1">
    <location>
        <begin position="90"/>
        <end position="175"/>
    </location>
</feature>
<evidence type="ECO:0000259" key="1">
    <source>
        <dbReference type="Pfam" id="PF11008"/>
    </source>
</evidence>
<protein>
    <recommendedName>
        <fullName evidence="1">DUF2846 domain-containing protein</fullName>
    </recommendedName>
</protein>
<accession>A0A1Z9YTN6</accession>
<proteinExistence type="predicted"/>
<dbReference type="Pfam" id="PF11008">
    <property type="entry name" value="DUF2846"/>
    <property type="match status" value="1"/>
</dbReference>
<dbReference type="PROSITE" id="PS51257">
    <property type="entry name" value="PROKAR_LIPOPROTEIN"/>
    <property type="match status" value="1"/>
</dbReference>
<dbReference type="RefSeq" id="WP_087621899.1">
    <property type="nucleotide sequence ID" value="NZ_NEXX01000008.1"/>
</dbReference>
<comment type="caution">
    <text evidence="2">The sequence shown here is derived from an EMBL/GenBank/DDBJ whole genome shotgun (WGS) entry which is preliminary data.</text>
</comment>
<sequence>MRYLMILICCTAFTGCATTGDQQKSLWSGWFKHKDTVKEKVENHSTLASVDMRKEPGFMQQYHVGKFSVGAWVNQTPGQLFQPVNIQHPDSALVYFYRLNSRWNQQEIIAPNFFLNGERIPSLLNNHYYWMELPAGSYRLTTSRPLGVIHFQKPKVADFSVEAGKTYYLKYEEQSFRGSPDPALNLLHVGPLMQMPTKQGLQEIRTTQLKTPGLSFVKYDDLKNTFLTESIHGSTLQSVSKTQLSDKAQPVLQKPFKLWNPLTW</sequence>